<accession>A0ABQ9I0A6</accession>
<comment type="caution">
    <text evidence="1">The sequence shown here is derived from an EMBL/GenBank/DDBJ whole genome shotgun (WGS) entry which is preliminary data.</text>
</comment>
<keyword evidence="2" id="KW-1185">Reference proteome</keyword>
<name>A0ABQ9I0A6_9NEOP</name>
<protein>
    <submittedName>
        <fullName evidence="1">Uncharacterized protein</fullName>
    </submittedName>
</protein>
<proteinExistence type="predicted"/>
<gene>
    <name evidence="1" type="ORF">PR048_009325</name>
</gene>
<evidence type="ECO:0000313" key="2">
    <source>
        <dbReference type="Proteomes" id="UP001159363"/>
    </source>
</evidence>
<evidence type="ECO:0000313" key="1">
    <source>
        <dbReference type="EMBL" id="KAJ8889821.1"/>
    </source>
</evidence>
<organism evidence="1 2">
    <name type="scientific">Dryococelus australis</name>
    <dbReference type="NCBI Taxonomy" id="614101"/>
    <lineage>
        <taxon>Eukaryota</taxon>
        <taxon>Metazoa</taxon>
        <taxon>Ecdysozoa</taxon>
        <taxon>Arthropoda</taxon>
        <taxon>Hexapoda</taxon>
        <taxon>Insecta</taxon>
        <taxon>Pterygota</taxon>
        <taxon>Neoptera</taxon>
        <taxon>Polyneoptera</taxon>
        <taxon>Phasmatodea</taxon>
        <taxon>Verophasmatodea</taxon>
        <taxon>Anareolatae</taxon>
        <taxon>Phasmatidae</taxon>
        <taxon>Eurycanthinae</taxon>
        <taxon>Dryococelus</taxon>
    </lineage>
</organism>
<feature type="non-terminal residue" evidence="1">
    <location>
        <position position="74"/>
    </location>
</feature>
<sequence length="74" mass="8487">MDPKFRGLHLSEEQKHSTEIVFIAKLVAGHGKRKRKKNSKFPFGFCHFFFCFNSAPASSASIERYLYTFGLVLS</sequence>
<reference evidence="1 2" key="1">
    <citation type="submission" date="2023-02" db="EMBL/GenBank/DDBJ databases">
        <title>LHISI_Scaffold_Assembly.</title>
        <authorList>
            <person name="Stuart O.P."/>
            <person name="Cleave R."/>
            <person name="Magrath M.J.L."/>
            <person name="Mikheyev A.S."/>
        </authorList>
    </citation>
    <scope>NUCLEOTIDE SEQUENCE [LARGE SCALE GENOMIC DNA]</scope>
    <source>
        <strain evidence="1">Daus_M_001</strain>
        <tissue evidence="1">Leg muscle</tissue>
    </source>
</reference>
<dbReference type="Proteomes" id="UP001159363">
    <property type="component" value="Chromosome 3"/>
</dbReference>
<dbReference type="EMBL" id="JARBHB010000003">
    <property type="protein sequence ID" value="KAJ8889821.1"/>
    <property type="molecule type" value="Genomic_DNA"/>
</dbReference>